<protein>
    <submittedName>
        <fullName evidence="2">Membrane protein</fullName>
    </submittedName>
</protein>
<organism evidence="2">
    <name type="scientific">Nicotiana velutina mosaic virus</name>
    <name type="common">NvMV</name>
    <dbReference type="NCBI Taxonomy" id="12292"/>
    <lineage>
        <taxon>Viruses</taxon>
    </lineage>
</organism>
<dbReference type="Pfam" id="PF01307">
    <property type="entry name" value="Plant_vir_prot"/>
    <property type="match status" value="1"/>
</dbReference>
<proteinExistence type="predicted"/>
<keyword evidence="1" id="KW-0812">Transmembrane</keyword>
<keyword evidence="1" id="KW-0472">Membrane</keyword>
<evidence type="ECO:0000313" key="2">
    <source>
        <dbReference type="EMBL" id="BAA00754.1"/>
    </source>
</evidence>
<reference evidence="2" key="1">
    <citation type="journal article" date="1990" name="J. Gen. Virol.">
        <title>Nicotiana velutina mosaic virus: evidence for a bipartite genome comprising 3 kb and 8 kb RNAs.</title>
        <authorList>
            <person name="Randles J.W."/>
            <person name="Rohde W.E."/>
        </authorList>
    </citation>
    <scope>NUCLEOTIDE SEQUENCE</scope>
</reference>
<name>Q05150_NVMV</name>
<keyword evidence="1" id="KW-1133">Transmembrane helix</keyword>
<dbReference type="PIR" id="JH0236">
    <property type="entry name" value="JH0236"/>
</dbReference>
<dbReference type="InterPro" id="IPR001896">
    <property type="entry name" value="Plant_vir_prot"/>
</dbReference>
<accession>Q05150</accession>
<evidence type="ECO:0000256" key="1">
    <source>
        <dbReference type="SAM" id="Phobius"/>
    </source>
</evidence>
<feature type="transmembrane region" description="Helical" evidence="1">
    <location>
        <begin position="84"/>
        <end position="101"/>
    </location>
</feature>
<dbReference type="EMBL" id="D00906">
    <property type="protein sequence ID" value="BAA00754.1"/>
    <property type="molecule type" value="Genomic_RNA"/>
</dbReference>
<organismHost>
    <name type="scientific">Nicotiana velutina</name>
    <dbReference type="NCBI Taxonomy" id="49454"/>
</organismHost>
<feature type="transmembrane region" description="Helical" evidence="1">
    <location>
        <begin position="17"/>
        <end position="36"/>
    </location>
</feature>
<sequence>MATQQGRFLTQKQDKTWLYLAGVSVLGLYVLVGYLTTSPKWRTASGGDYMVPTFANGGTYRDGTRMVSFNSNTGRFPWAINSRSSLVDVVVIILIISVILLHKFSGEVKDNCGCNGVSHTC</sequence>